<evidence type="ECO:0000256" key="1">
    <source>
        <dbReference type="SAM" id="Phobius"/>
    </source>
</evidence>
<keyword evidence="1" id="KW-0472">Membrane</keyword>
<proteinExistence type="predicted"/>
<keyword evidence="1" id="KW-0812">Transmembrane</keyword>
<sequence>MAKNKVINTILTVQDKMSGGLVAAAKSAKKSGKKIDDSMIQSTRRVIAFKNKSIKALTDAAKNGFESLAGTVKKTAIAVTASASAAATGLAALTLKSALAADDLNTLAKQSGFSTADIQKWQYASDLIDVSIDDIVKSAGKMKKNMISTSKTTIAAWDQLGIKVKDSNGHLRNSTTVFYETLTALSKVQNETERDTLAMTLFGKSADSLAGIVDDGGAALQELAGKAEKAGVILSQDTLDGANALNDKVDTLKATVKGFAGKVGSELAGRASKALDVVGSHFSKAFNVKPMDWMNSKLDGLMSAIDGWISSGGLDAFADKLVTGVQTAAQKAGEWLTKLKDWIASGGLDALATQLAGGVQQGAQIAAMMIDKAAAAMQWCQAHTDTLVSVLKVLAGVWGIGRVFSFVAGIISAGQTIGGFIKTVWKLVTAKGAESAAWIHNTAMMVVNKAGMVASAVASGVATGATAALTAAQWALNAAFVATPIGWIVLGLAAVVAAGVALYKNWDTVKAKAGEVWNSIKTAFGGIRDSIVNAFSAAKEKVAGFFSWLDQKIESVPILGSIYKGGKNAVSWIADRLDGNAMGTPYWRGGYTRVNERGGEIMNLPSGTQILPHDVSVKAAGGRSVTVNVNIQGNVIGNREYTEQVGEYVGRKVLAALGNT</sequence>
<protein>
    <submittedName>
        <fullName evidence="2">Tail tape measure</fullName>
    </submittedName>
</protein>
<feature type="transmembrane region" description="Helical" evidence="1">
    <location>
        <begin position="478"/>
        <end position="503"/>
    </location>
</feature>
<dbReference type="EMBL" id="BK015894">
    <property type="protein sequence ID" value="DAD72094.1"/>
    <property type="molecule type" value="Genomic_DNA"/>
</dbReference>
<reference evidence="2" key="1">
    <citation type="journal article" date="2021" name="Proc. Natl. Acad. Sci. U.S.A.">
        <title>A Catalog of Tens of Thousands of Viruses from Human Metagenomes Reveals Hidden Associations with Chronic Diseases.</title>
        <authorList>
            <person name="Tisza M.J."/>
            <person name="Buck C.B."/>
        </authorList>
    </citation>
    <scope>NUCLEOTIDE SEQUENCE</scope>
    <source>
        <strain evidence="2">CtOyc4</strain>
    </source>
</reference>
<name>A0A8S5LQ73_9CAUD</name>
<organism evidence="2">
    <name type="scientific">Myoviridae sp. ctOyc4</name>
    <dbReference type="NCBI Taxonomy" id="2827606"/>
    <lineage>
        <taxon>Viruses</taxon>
        <taxon>Duplodnaviria</taxon>
        <taxon>Heunggongvirae</taxon>
        <taxon>Uroviricota</taxon>
        <taxon>Caudoviricetes</taxon>
    </lineage>
</organism>
<accession>A0A8S5LQ73</accession>
<evidence type="ECO:0000313" key="2">
    <source>
        <dbReference type="EMBL" id="DAD72094.1"/>
    </source>
</evidence>
<keyword evidence="1" id="KW-1133">Transmembrane helix</keyword>
<feature type="transmembrane region" description="Helical" evidence="1">
    <location>
        <begin position="450"/>
        <end position="472"/>
    </location>
</feature>